<protein>
    <recommendedName>
        <fullName evidence="4">TonB C-terminal domain-containing protein</fullName>
    </recommendedName>
</protein>
<sequence length="339" mass="35984">MAGSDAQPSFGPAEFGRYQRGEMSAREQYLLEKHMLEDPMTAEAYEGFLAMQQAGVSVGSAGEELRSRLADRVHTQSRKWLYYGVAACIALVAGTTWIVYQDRVPGITDKQPAAAISIPSSMQPDTTMPLSAPVAASAGSARAIHRPARVLKSAAGQAPAKQADTFYADVASAQTPKPSKENMIAPLPAAPPTVTIPASPFSSKVAQARDSMIRYNRVASGNFAGEHQVLFDSRPAVARNPVSAARPVADKHPVPAAGWPAYNQYLYVSTRNAARKGVVTVTFTVDPAGALSGFYTLGEEALFAAATDIIRKGPVWTAGVVNGKPAGQPVTITLHFEKE</sequence>
<feature type="transmembrane region" description="Helical" evidence="1">
    <location>
        <begin position="80"/>
        <end position="100"/>
    </location>
</feature>
<evidence type="ECO:0000313" key="2">
    <source>
        <dbReference type="EMBL" id="QRQ99560.1"/>
    </source>
</evidence>
<reference evidence="2 3" key="1">
    <citation type="submission" date="2020-06" db="EMBL/GenBank/DDBJ databases">
        <title>Dyadobacter sandarakinus sp. nov., isolated from the soil of the Arctic Yellow River Station.</title>
        <authorList>
            <person name="Zhang Y."/>
            <person name="Peng F."/>
        </authorList>
    </citation>
    <scope>NUCLEOTIDE SEQUENCE [LARGE SCALE GENOMIC DNA]</scope>
    <source>
        <strain evidence="2 3">Q3-56</strain>
    </source>
</reference>
<keyword evidence="1" id="KW-0812">Transmembrane</keyword>
<keyword evidence="1" id="KW-0472">Membrane</keyword>
<evidence type="ECO:0008006" key="4">
    <source>
        <dbReference type="Google" id="ProtNLM"/>
    </source>
</evidence>
<evidence type="ECO:0000313" key="3">
    <source>
        <dbReference type="Proteomes" id="UP000612680"/>
    </source>
</evidence>
<keyword evidence="1" id="KW-1133">Transmembrane helix</keyword>
<accession>A0ABX7I0K6</accession>
<dbReference type="SUPFAM" id="SSF74653">
    <property type="entry name" value="TolA/TonB C-terminal domain"/>
    <property type="match status" value="1"/>
</dbReference>
<dbReference type="RefSeq" id="WP_204660321.1">
    <property type="nucleotide sequence ID" value="NZ_CP056775.1"/>
</dbReference>
<evidence type="ECO:0000256" key="1">
    <source>
        <dbReference type="SAM" id="Phobius"/>
    </source>
</evidence>
<proteinExistence type="predicted"/>
<dbReference type="Gene3D" id="3.30.1150.10">
    <property type="match status" value="1"/>
</dbReference>
<dbReference type="Proteomes" id="UP000612680">
    <property type="component" value="Chromosome"/>
</dbReference>
<gene>
    <name evidence="2" type="ORF">HWI92_00840</name>
</gene>
<keyword evidence="3" id="KW-1185">Reference proteome</keyword>
<name>A0ABX7I0K6_9BACT</name>
<dbReference type="EMBL" id="CP056775">
    <property type="protein sequence ID" value="QRQ99560.1"/>
    <property type="molecule type" value="Genomic_DNA"/>
</dbReference>
<organism evidence="2 3">
    <name type="scientific">Dyadobacter sandarakinus</name>
    <dbReference type="NCBI Taxonomy" id="2747268"/>
    <lineage>
        <taxon>Bacteria</taxon>
        <taxon>Pseudomonadati</taxon>
        <taxon>Bacteroidota</taxon>
        <taxon>Cytophagia</taxon>
        <taxon>Cytophagales</taxon>
        <taxon>Spirosomataceae</taxon>
        <taxon>Dyadobacter</taxon>
    </lineage>
</organism>